<evidence type="ECO:0000313" key="3">
    <source>
        <dbReference type="Proteomes" id="UP000235728"/>
    </source>
</evidence>
<feature type="region of interest" description="Disordered" evidence="1">
    <location>
        <begin position="73"/>
        <end position="93"/>
    </location>
</feature>
<protein>
    <submittedName>
        <fullName evidence="2">Uncharacterized protein</fullName>
    </submittedName>
</protein>
<comment type="caution">
    <text evidence="2">The sequence shown here is derived from an EMBL/GenBank/DDBJ whole genome shotgun (WGS) entry which is preliminary data.</text>
</comment>
<dbReference type="EMBL" id="MRVG01000010">
    <property type="protein sequence ID" value="PMB65561.1"/>
    <property type="molecule type" value="Genomic_DNA"/>
</dbReference>
<accession>A0A2N6NE64</accession>
<proteinExistence type="predicted"/>
<evidence type="ECO:0000256" key="1">
    <source>
        <dbReference type="SAM" id="MobiDB-lite"/>
    </source>
</evidence>
<organism evidence="2 3">
    <name type="scientific">Beauveria bassiana</name>
    <name type="common">White muscardine disease fungus</name>
    <name type="synonym">Tritirachium shiotae</name>
    <dbReference type="NCBI Taxonomy" id="176275"/>
    <lineage>
        <taxon>Eukaryota</taxon>
        <taxon>Fungi</taxon>
        <taxon>Dikarya</taxon>
        <taxon>Ascomycota</taxon>
        <taxon>Pezizomycotina</taxon>
        <taxon>Sordariomycetes</taxon>
        <taxon>Hypocreomycetidae</taxon>
        <taxon>Hypocreales</taxon>
        <taxon>Cordycipitaceae</taxon>
        <taxon>Beauveria</taxon>
    </lineage>
</organism>
<gene>
    <name evidence="2" type="ORF">BM221_008922</name>
</gene>
<name>A0A2N6NE64_BEABA</name>
<sequence>MEFLNISEDVNWMTKWSFDLCQGLSVQDGPHAVSAFAVMASLGYVEALRSMVRAIADHVGGYGRDATRWPLQEIGDGQGAPLMNKKQHVKHED</sequence>
<dbReference type="AlphaFoldDB" id="A0A2N6NE64"/>
<reference evidence="2 3" key="1">
    <citation type="journal article" date="2016" name="Appl. Microbiol. Biotechnol.">
        <title>Characterization of T-DNA insertion mutants with decreased virulence in the entomopathogenic fungus Beauveria bassiana JEF-007.</title>
        <authorList>
            <person name="Kim S."/>
            <person name="Lee S.J."/>
            <person name="Nai Y.S."/>
            <person name="Yu J.S."/>
            <person name="Lee M.R."/>
            <person name="Yang Y.T."/>
            <person name="Kim J.S."/>
        </authorList>
    </citation>
    <scope>NUCLEOTIDE SEQUENCE [LARGE SCALE GENOMIC DNA]</scope>
    <source>
        <strain evidence="2 3">JEF-007</strain>
    </source>
</reference>
<evidence type="ECO:0000313" key="2">
    <source>
        <dbReference type="EMBL" id="PMB65561.1"/>
    </source>
</evidence>
<dbReference type="Proteomes" id="UP000235728">
    <property type="component" value="Unassembled WGS sequence"/>
</dbReference>